<comment type="caution">
    <text evidence="1">The sequence shown here is derived from an EMBL/GenBank/DDBJ whole genome shotgun (WGS) entry which is preliminary data.</text>
</comment>
<reference evidence="1 2" key="1">
    <citation type="journal article" date="2015" name="Nature">
        <title>rRNA introns, odd ribosomes, and small enigmatic genomes across a large radiation of phyla.</title>
        <authorList>
            <person name="Brown C.T."/>
            <person name="Hug L.A."/>
            <person name="Thomas B.C."/>
            <person name="Sharon I."/>
            <person name="Castelle C.J."/>
            <person name="Singh A."/>
            <person name="Wilkins M.J."/>
            <person name="Williams K.H."/>
            <person name="Banfield J.F."/>
        </authorList>
    </citation>
    <scope>NUCLEOTIDE SEQUENCE [LARGE SCALE GENOMIC DNA]</scope>
</reference>
<dbReference type="AlphaFoldDB" id="A0A0G0VEM4"/>
<protein>
    <submittedName>
        <fullName evidence="1">Uncharacterized protein</fullName>
    </submittedName>
</protein>
<dbReference type="EMBL" id="LCAW01000007">
    <property type="protein sequence ID" value="KKR99324.1"/>
    <property type="molecule type" value="Genomic_DNA"/>
</dbReference>
<evidence type="ECO:0000313" key="1">
    <source>
        <dbReference type="EMBL" id="KKR99324.1"/>
    </source>
</evidence>
<dbReference type="Proteomes" id="UP000033930">
    <property type="component" value="Unassembled WGS sequence"/>
</dbReference>
<organism evidence="1 2">
    <name type="scientific">Candidatus Uhrbacteria bacterium GW2011_GWC1_41_20</name>
    <dbReference type="NCBI Taxonomy" id="1618983"/>
    <lineage>
        <taxon>Bacteria</taxon>
        <taxon>Candidatus Uhriibacteriota</taxon>
    </lineage>
</organism>
<accession>A0A0G0VEM4</accession>
<sequence>MEDKTAKDILEIVGFLKDNMVCREEMDQKFEQMDQKFEQMDRRFELRLDQKLTEVKSEIMTHMDGFIGLHQKLDLELVALRAKYDRLESYVMKLAHHANIKL</sequence>
<gene>
    <name evidence="1" type="ORF">UU50_C0007G0012</name>
</gene>
<name>A0A0G0VEM4_9BACT</name>
<evidence type="ECO:0000313" key="2">
    <source>
        <dbReference type="Proteomes" id="UP000033930"/>
    </source>
</evidence>
<dbReference type="Gene3D" id="3.90.20.10">
    <property type="match status" value="1"/>
</dbReference>
<proteinExistence type="predicted"/>